<reference evidence="1 2" key="1">
    <citation type="submission" date="2018-11" db="EMBL/GenBank/DDBJ databases">
        <authorList>
            <consortium name="Pathogen Informatics"/>
        </authorList>
    </citation>
    <scope>NUCLEOTIDE SEQUENCE [LARGE SCALE GENOMIC DNA]</scope>
</reference>
<protein>
    <submittedName>
        <fullName evidence="1">Uncharacterized protein</fullName>
    </submittedName>
</protein>
<evidence type="ECO:0000313" key="1">
    <source>
        <dbReference type="EMBL" id="VDM73068.1"/>
    </source>
</evidence>
<dbReference type="OrthoDB" id="5873564at2759"/>
<organism evidence="1 2">
    <name type="scientific">Strongylus vulgaris</name>
    <name type="common">Blood worm</name>
    <dbReference type="NCBI Taxonomy" id="40348"/>
    <lineage>
        <taxon>Eukaryota</taxon>
        <taxon>Metazoa</taxon>
        <taxon>Ecdysozoa</taxon>
        <taxon>Nematoda</taxon>
        <taxon>Chromadorea</taxon>
        <taxon>Rhabditida</taxon>
        <taxon>Rhabditina</taxon>
        <taxon>Rhabditomorpha</taxon>
        <taxon>Strongyloidea</taxon>
        <taxon>Strongylidae</taxon>
        <taxon>Strongylus</taxon>
    </lineage>
</organism>
<dbReference type="EMBL" id="UYYB01028693">
    <property type="protein sequence ID" value="VDM73068.1"/>
    <property type="molecule type" value="Genomic_DNA"/>
</dbReference>
<dbReference type="Proteomes" id="UP000270094">
    <property type="component" value="Unassembled WGS sequence"/>
</dbReference>
<dbReference type="AlphaFoldDB" id="A0A3P7L1E0"/>
<evidence type="ECO:0000313" key="2">
    <source>
        <dbReference type="Proteomes" id="UP000270094"/>
    </source>
</evidence>
<name>A0A3P7L1E0_STRVU</name>
<sequence length="226" mass="24640">MPPPLYQSTPINRDNRKRHLDVNDYGHEEWRQGFRMMEGGCMPDMSKPNADVYSNMGYPPSGVGFYPGMMMPGMQQQPIKTVGPGFPQGYSNNAYPSVSYPANAGLPNGQFPTSKSTPSFRTASYPSANAATPAMACSSMPSTSTADSTLSQRFPSMELPQFPVSADSTPALPQAPQSHFSASDSTPYNCGMRPSPSMCPTSPNEVTLITFILSDFYLYFSTFFLI</sequence>
<gene>
    <name evidence="1" type="ORF">SVUK_LOCUS8066</name>
</gene>
<keyword evidence="2" id="KW-1185">Reference proteome</keyword>
<proteinExistence type="predicted"/>
<accession>A0A3P7L1E0</accession>